<dbReference type="Proteomes" id="UP001163603">
    <property type="component" value="Chromosome 12"/>
</dbReference>
<evidence type="ECO:0000313" key="2">
    <source>
        <dbReference type="Proteomes" id="UP001163603"/>
    </source>
</evidence>
<dbReference type="EMBL" id="CM047747">
    <property type="protein sequence ID" value="KAJ0017193.1"/>
    <property type="molecule type" value="Genomic_DNA"/>
</dbReference>
<gene>
    <name evidence="1" type="ORF">Pint_10670</name>
</gene>
<name>A0ACC0XFM8_9ROSI</name>
<protein>
    <submittedName>
        <fullName evidence="1">Uncharacterized protein</fullName>
    </submittedName>
</protein>
<reference evidence="2" key="1">
    <citation type="journal article" date="2023" name="G3 (Bethesda)">
        <title>Genome assembly and association tests identify interacting loci associated with vigor, precocity, and sex in interspecific pistachio rootstocks.</title>
        <authorList>
            <person name="Palmer W."/>
            <person name="Jacygrad E."/>
            <person name="Sagayaradj S."/>
            <person name="Cavanaugh K."/>
            <person name="Han R."/>
            <person name="Bertier L."/>
            <person name="Beede B."/>
            <person name="Kafkas S."/>
            <person name="Golino D."/>
            <person name="Preece J."/>
            <person name="Michelmore R."/>
        </authorList>
    </citation>
    <scope>NUCLEOTIDE SEQUENCE [LARGE SCALE GENOMIC DNA]</scope>
</reference>
<keyword evidence="2" id="KW-1185">Reference proteome</keyword>
<evidence type="ECO:0000313" key="1">
    <source>
        <dbReference type="EMBL" id="KAJ0017193.1"/>
    </source>
</evidence>
<accession>A0ACC0XFM8</accession>
<proteinExistence type="predicted"/>
<organism evidence="1 2">
    <name type="scientific">Pistacia integerrima</name>
    <dbReference type="NCBI Taxonomy" id="434235"/>
    <lineage>
        <taxon>Eukaryota</taxon>
        <taxon>Viridiplantae</taxon>
        <taxon>Streptophyta</taxon>
        <taxon>Embryophyta</taxon>
        <taxon>Tracheophyta</taxon>
        <taxon>Spermatophyta</taxon>
        <taxon>Magnoliopsida</taxon>
        <taxon>eudicotyledons</taxon>
        <taxon>Gunneridae</taxon>
        <taxon>Pentapetalae</taxon>
        <taxon>rosids</taxon>
        <taxon>malvids</taxon>
        <taxon>Sapindales</taxon>
        <taxon>Anacardiaceae</taxon>
        <taxon>Pistacia</taxon>
    </lineage>
</organism>
<comment type="caution">
    <text evidence="1">The sequence shown here is derived from an EMBL/GenBank/DDBJ whole genome shotgun (WGS) entry which is preliminary data.</text>
</comment>
<sequence length="635" mass="70871">MSKFKDSMEMAENEIEKVEGGQNQNHLEKEVKAIFEKAALLVTLKFEDVEHKIKSKTGRFSGSRNAKSEEKMILKGVSGAVSPGELLAILGPSGSGKTTLLTALGGRLDGDTKGTITYNGKPFSATIKRRTGFVTQINALYPHLTVNETLVFTALLRLPNSLTEKEKILHAEAVLNQLGLTGCKDTIIGGRFVKGISGGEKRRVSIGQELLINPSLLFLDEPTSGLDSTIARQILSSLWKLAKGGRTILMTIHQPSSSLFYMFNKVMLLSEGNSLYFGKGEEVMNYFASIGFVPSVAMNPSDFLLDLASGVVSGDRKEDREAVKQMLVSAYQSNLSEKLKAEFQDMGNQSLKGSENKKIGKWNTSWWQQFVVLLRRDLVERRHDSFSWLKICQVLFLSVITGTLWWQSSTDNIQDHVGLLFFYSRFVGFYSFFQALRTFPIERMMIEKERASGMYRLSSYFMARTIGDIPMELTLPTLFVTLTYWMGGLKPTALSFIYTLLVSLYSALVAQSLGLAIGAVVMEQMMANTIAVTVVLIFMLAGGFLVQDIPIFLSWIQYISLAYFSYKLLLAVQYNGDETYNCAPNVTCLVRNYTRIKAIGLDHSLLSVIALTIMFLGFRFIAYIALIRFGSNRNK</sequence>